<organism evidence="1 2">
    <name type="scientific">Vibrio phage VVP001</name>
    <dbReference type="NCBI Taxonomy" id="2059877"/>
    <lineage>
        <taxon>Viruses</taxon>
        <taxon>Duplodnaviria</taxon>
        <taxon>Heunggongvirae</taxon>
        <taxon>Uroviricota</taxon>
        <taxon>Caudoviricetes</taxon>
        <taxon>Mardecavirus</taxon>
        <taxon>Mardecavirus SSP002</taxon>
    </lineage>
</organism>
<gene>
    <name evidence="1" type="ORF">VVP001_059</name>
</gene>
<accession>A0A3Q8CFM1</accession>
<proteinExistence type="predicted"/>
<evidence type="ECO:0000313" key="1">
    <source>
        <dbReference type="EMBL" id="AUM58759.1"/>
    </source>
</evidence>
<name>A0A3Q8CFM1_9CAUD</name>
<sequence length="319" mass="34994">MSYTTQEYSSERTALVQAIRDRFEAAGYTIAGHDGEYVCIQLKSDLFVEYRCTNFQYVTRSGRQRYRDCLHWEMGTSHNGARVSGTRSDFEGQFTAYSGWSGSLQHCPLPGRIHFCKTDVAGKTDFIFCLEDPADGKGASFLGAELACVDSQFGAYSHFYLAGHCAHSGRTDDTNPGPFHQTNDYIGPGFIRRQNSDGTFHSYERAGYGPNTTSPHNTINSYLSTGTEGFYGGIDGGLYFAPSLTTILLPAIWGCVQPKVSAPGYRAAPPKGDFPQFKICSMSYVGIGEQLTLDGMTYRLFPRVGKGGSNTAAFAIRES</sequence>
<reference evidence="1 2" key="1">
    <citation type="submission" date="2017-11" db="EMBL/GenBank/DDBJ databases">
        <title>Complete Genome Sequence of Vibrio vulnificus Bacteriophage VVP001.</title>
        <authorList>
            <person name="Kim H.-J."/>
            <person name="Kim Y.-T."/>
            <person name="Lee J.-H."/>
        </authorList>
    </citation>
    <scope>NUCLEOTIDE SEQUENCE [LARGE SCALE GENOMIC DNA]</scope>
</reference>
<dbReference type="Proteomes" id="UP000278459">
    <property type="component" value="Segment"/>
</dbReference>
<dbReference type="EMBL" id="MG602476">
    <property type="protein sequence ID" value="AUM58759.1"/>
    <property type="molecule type" value="Genomic_DNA"/>
</dbReference>
<protein>
    <submittedName>
        <fullName evidence="1">Uncharacterized protein</fullName>
    </submittedName>
</protein>
<evidence type="ECO:0000313" key="2">
    <source>
        <dbReference type="Proteomes" id="UP000278459"/>
    </source>
</evidence>